<protein>
    <submittedName>
        <fullName evidence="2">Uncharacterized protein</fullName>
    </submittedName>
</protein>
<evidence type="ECO:0000256" key="1">
    <source>
        <dbReference type="SAM" id="MobiDB-lite"/>
    </source>
</evidence>
<dbReference type="AlphaFoldDB" id="A0A8J5KS32"/>
<keyword evidence="3" id="KW-1185">Reference proteome</keyword>
<gene>
    <name evidence="2" type="ORF">ZIOFF_045854</name>
</gene>
<dbReference type="EMBL" id="JACMSC010000012">
    <property type="protein sequence ID" value="KAG6497948.1"/>
    <property type="molecule type" value="Genomic_DNA"/>
</dbReference>
<feature type="region of interest" description="Disordered" evidence="1">
    <location>
        <begin position="109"/>
        <end position="161"/>
    </location>
</feature>
<organism evidence="2 3">
    <name type="scientific">Zingiber officinale</name>
    <name type="common">Ginger</name>
    <name type="synonym">Amomum zingiber</name>
    <dbReference type="NCBI Taxonomy" id="94328"/>
    <lineage>
        <taxon>Eukaryota</taxon>
        <taxon>Viridiplantae</taxon>
        <taxon>Streptophyta</taxon>
        <taxon>Embryophyta</taxon>
        <taxon>Tracheophyta</taxon>
        <taxon>Spermatophyta</taxon>
        <taxon>Magnoliopsida</taxon>
        <taxon>Liliopsida</taxon>
        <taxon>Zingiberales</taxon>
        <taxon>Zingiberaceae</taxon>
        <taxon>Zingiber</taxon>
    </lineage>
</organism>
<dbReference type="Proteomes" id="UP000734854">
    <property type="component" value="Unassembled WGS sequence"/>
</dbReference>
<feature type="compositionally biased region" description="Low complexity" evidence="1">
    <location>
        <begin position="142"/>
        <end position="158"/>
    </location>
</feature>
<sequence>MKEDSITESPIEGKSKSKKIQLTYDDWNHPPCKICKRQGKARQYYFKLLVSWKASMSSLQGVSNIFLDGGTVGGKEPPCLSFIQNDEKEEISNGGLAEDAAYVISEDSAEKKTLENKGESKFESENKSTNDGSRDQPVAPLASGSTTTSNAESNSSVSKVGKELKVATQLQKFTFNELKSATRNFRPESLLGEG</sequence>
<comment type="caution">
    <text evidence="2">The sequence shown here is derived from an EMBL/GenBank/DDBJ whole genome shotgun (WGS) entry which is preliminary data.</text>
</comment>
<accession>A0A8J5KS32</accession>
<reference evidence="2 3" key="1">
    <citation type="submission" date="2020-08" db="EMBL/GenBank/DDBJ databases">
        <title>Plant Genome Project.</title>
        <authorList>
            <person name="Zhang R.-G."/>
        </authorList>
    </citation>
    <scope>NUCLEOTIDE SEQUENCE [LARGE SCALE GENOMIC DNA]</scope>
    <source>
        <tissue evidence="2">Rhizome</tissue>
    </source>
</reference>
<evidence type="ECO:0000313" key="3">
    <source>
        <dbReference type="Proteomes" id="UP000734854"/>
    </source>
</evidence>
<evidence type="ECO:0000313" key="2">
    <source>
        <dbReference type="EMBL" id="KAG6497948.1"/>
    </source>
</evidence>
<name>A0A8J5KS32_ZINOF</name>
<proteinExistence type="predicted"/>
<feature type="compositionally biased region" description="Basic and acidic residues" evidence="1">
    <location>
        <begin position="109"/>
        <end position="134"/>
    </location>
</feature>